<evidence type="ECO:0000256" key="6">
    <source>
        <dbReference type="ARBA" id="ARBA00022640"/>
    </source>
</evidence>
<keyword evidence="8" id="KW-0732">Signal</keyword>
<dbReference type="OrthoDB" id="423598at2759"/>
<dbReference type="SUPFAM" id="SSF103511">
    <property type="entry name" value="Chlorophyll a-b binding protein"/>
    <property type="match status" value="2"/>
</dbReference>
<dbReference type="GO" id="GO:0016020">
    <property type="term" value="C:membrane"/>
    <property type="evidence" value="ECO:0007669"/>
    <property type="project" value="InterPro"/>
</dbReference>
<dbReference type="Pfam" id="PF00504">
    <property type="entry name" value="Chloroa_b-bind"/>
    <property type="match status" value="2"/>
</dbReference>
<evidence type="ECO:0000256" key="7">
    <source>
        <dbReference type="PIRSR" id="PIRSR601344-1"/>
    </source>
</evidence>
<dbReference type="Proteomes" id="UP000355283">
    <property type="component" value="Unassembled WGS sequence"/>
</dbReference>
<feature type="chain" id="PRO_5020029355" description="Plastid light harvesting protein" evidence="8">
    <location>
        <begin position="17"/>
        <end position="300"/>
    </location>
</feature>
<evidence type="ECO:0000313" key="10">
    <source>
        <dbReference type="Proteomes" id="UP000355283"/>
    </source>
</evidence>
<feature type="signal peptide" evidence="8">
    <location>
        <begin position="1"/>
        <end position="16"/>
    </location>
</feature>
<keyword evidence="7" id="KW-0148">Chlorophyll</keyword>
<keyword evidence="4" id="KW-0150">Chloroplast</keyword>
<keyword evidence="6" id="KW-0934">Plastid</keyword>
<evidence type="ECO:0000256" key="5">
    <source>
        <dbReference type="ARBA" id="ARBA00022531"/>
    </source>
</evidence>
<evidence type="ECO:0000256" key="2">
    <source>
        <dbReference type="ARBA" id="ARBA00004229"/>
    </source>
</evidence>
<dbReference type="PANTHER" id="PTHR21649">
    <property type="entry name" value="CHLOROPHYLL A/B BINDING PROTEIN"/>
    <property type="match status" value="1"/>
</dbReference>
<proteinExistence type="inferred from homology"/>
<evidence type="ECO:0000256" key="8">
    <source>
        <dbReference type="SAM" id="SignalP"/>
    </source>
</evidence>
<name>A0A4D9D486_9STRA</name>
<keyword evidence="7" id="KW-0157">Chromophore</keyword>
<feature type="binding site" evidence="7">
    <location>
        <position position="269"/>
    </location>
    <ligand>
        <name>chlorophyll a</name>
        <dbReference type="ChEBI" id="CHEBI:58416"/>
        <label>1</label>
    </ligand>
</feature>
<feature type="binding site" description="axial binding residue" evidence="7">
    <location>
        <position position="118"/>
    </location>
    <ligand>
        <name>chlorophyll b</name>
        <dbReference type="ChEBI" id="CHEBI:61721"/>
        <label>1</label>
    </ligand>
    <ligandPart>
        <name>Mg</name>
        <dbReference type="ChEBI" id="CHEBI:25107"/>
    </ligandPart>
</feature>
<protein>
    <recommendedName>
        <fullName evidence="11">Plastid light harvesting protein</fullName>
    </recommendedName>
</protein>
<accession>A0A4D9D486</accession>
<comment type="caution">
    <text evidence="9">The sequence shown here is derived from an EMBL/GenBank/DDBJ whole genome shotgun (WGS) entry which is preliminary data.</text>
</comment>
<evidence type="ECO:0000313" key="9">
    <source>
        <dbReference type="EMBL" id="TFJ85197.1"/>
    </source>
</evidence>
<evidence type="ECO:0000256" key="1">
    <source>
        <dbReference type="ARBA" id="ARBA00004022"/>
    </source>
</evidence>
<gene>
    <name evidence="9" type="ORF">NSK_003620</name>
</gene>
<dbReference type="EMBL" id="SDOX01000016">
    <property type="protein sequence ID" value="TFJ85197.1"/>
    <property type="molecule type" value="Genomic_DNA"/>
</dbReference>
<keyword evidence="10" id="KW-1185">Reference proteome</keyword>
<feature type="binding site" evidence="7">
    <location>
        <position position="101"/>
    </location>
    <ligand>
        <name>chlorophyll a</name>
        <dbReference type="ChEBI" id="CHEBI:58416"/>
        <label>1</label>
    </ligand>
</feature>
<reference evidence="9 10" key="1">
    <citation type="submission" date="2019-01" db="EMBL/GenBank/DDBJ databases">
        <title>Nuclear Genome Assembly of the Microalgal Biofuel strain Nannochloropsis salina CCMP1776.</title>
        <authorList>
            <person name="Hovde B."/>
        </authorList>
    </citation>
    <scope>NUCLEOTIDE SEQUENCE [LARGE SCALE GENOMIC DNA]</scope>
    <source>
        <strain evidence="9 10">CCMP1776</strain>
    </source>
</reference>
<keyword evidence="5" id="KW-0602">Photosynthesis</keyword>
<feature type="binding site" evidence="7">
    <location>
        <position position="116"/>
    </location>
    <ligand>
        <name>chlorophyll a</name>
        <dbReference type="ChEBI" id="CHEBI:58416"/>
        <label>1</label>
    </ligand>
</feature>
<dbReference type="GO" id="GO:0009507">
    <property type="term" value="C:chloroplast"/>
    <property type="evidence" value="ECO:0007669"/>
    <property type="project" value="UniProtKB-SubCell"/>
</dbReference>
<dbReference type="GO" id="GO:0016168">
    <property type="term" value="F:chlorophyll binding"/>
    <property type="evidence" value="ECO:0007669"/>
    <property type="project" value="UniProtKB-KW"/>
</dbReference>
<comment type="subcellular location">
    <subcellularLocation>
        <location evidence="2">Plastid</location>
        <location evidence="2">Chloroplast</location>
    </subcellularLocation>
</comment>
<dbReference type="InterPro" id="IPR022796">
    <property type="entry name" value="Chloroa_b-bind"/>
</dbReference>
<dbReference type="InterPro" id="IPR001344">
    <property type="entry name" value="Chloro_AB-bd_pln"/>
</dbReference>
<comment type="function">
    <text evidence="1">The light-harvesting complex (LHC) functions as a light receptor, it captures and delivers excitation energy to photosystems with which it is closely associated. Energy is transferred from the carotenoid and chlorophyll C (or B) to chlorophyll A and the photosynthetic reaction centers where it is used to synthesize ATP and reducing power.</text>
</comment>
<feature type="binding site" evidence="7">
    <location>
        <position position="113"/>
    </location>
    <ligand>
        <name>chlorophyll a</name>
        <dbReference type="ChEBI" id="CHEBI:58416"/>
        <label>1</label>
    </ligand>
</feature>
<feature type="binding site" evidence="7">
    <location>
        <position position="281"/>
    </location>
    <ligand>
        <name>chlorophyll a</name>
        <dbReference type="ChEBI" id="CHEBI:58416"/>
        <label>1</label>
    </ligand>
</feature>
<comment type="similarity">
    <text evidence="3">Belongs to the fucoxanthin chlorophyll protein family.</text>
</comment>
<dbReference type="GO" id="GO:0009765">
    <property type="term" value="P:photosynthesis, light harvesting"/>
    <property type="evidence" value="ECO:0007669"/>
    <property type="project" value="InterPro"/>
</dbReference>
<feature type="binding site" evidence="7">
    <location>
        <position position="264"/>
    </location>
    <ligand>
        <name>chlorophyll a</name>
        <dbReference type="ChEBI" id="CHEBI:58416"/>
        <label>1</label>
    </ligand>
</feature>
<dbReference type="Gene3D" id="1.10.3460.10">
    <property type="entry name" value="Chlorophyll a/b binding protein domain"/>
    <property type="match status" value="1"/>
</dbReference>
<evidence type="ECO:0000256" key="3">
    <source>
        <dbReference type="ARBA" id="ARBA00005933"/>
    </source>
</evidence>
<dbReference type="AlphaFoldDB" id="A0A4D9D486"/>
<evidence type="ECO:0008006" key="11">
    <source>
        <dbReference type="Google" id="ProtNLM"/>
    </source>
</evidence>
<evidence type="ECO:0000256" key="4">
    <source>
        <dbReference type="ARBA" id="ARBA00022528"/>
    </source>
</evidence>
<organism evidence="9 10">
    <name type="scientific">Nannochloropsis salina CCMP1776</name>
    <dbReference type="NCBI Taxonomy" id="1027361"/>
    <lineage>
        <taxon>Eukaryota</taxon>
        <taxon>Sar</taxon>
        <taxon>Stramenopiles</taxon>
        <taxon>Ochrophyta</taxon>
        <taxon>Eustigmatophyceae</taxon>
        <taxon>Eustigmatales</taxon>
        <taxon>Monodopsidaceae</taxon>
        <taxon>Microchloropsis</taxon>
        <taxon>Microchloropsis salina</taxon>
    </lineage>
</organism>
<sequence length="300" mass="32049">MKTAVLFLSGLVGAQAFLTPNARVPAATKMEAIKAGKGAKAGKAATANNYLKEVEPGSGPLGKWYVRDDPTLSTALPWVTRPEIGDGSLVGDFGFDPFGLSKIFDVNWLRNAELKHGRLAMLATLGMVTPELVQAPAGFEGFKFAPEFSELNAIKALSAVPTLGLAQIILAISFVEVATFSKVYNERFTFEDNLTPLERKKVVQGRFSDLSGAAKTQGKAGVNPFGNAVDVGFQDPEKFVPGDLGFDPVGFTDNGINPDYALAEIKHARLAMLGAAGMLIQEFLQPKGILSQTVEWAQSQ</sequence>